<keyword evidence="4 5" id="KW-0539">Nucleus</keyword>
<feature type="DNA-binding region" description="Homeobox" evidence="5">
    <location>
        <begin position="42"/>
        <end position="101"/>
    </location>
</feature>
<dbReference type="EMBL" id="JADGKB010000002">
    <property type="protein sequence ID" value="KAJ3262310.1"/>
    <property type="molecule type" value="Genomic_DNA"/>
</dbReference>
<gene>
    <name evidence="8" type="ORF">HK103_002724</name>
</gene>
<reference evidence="8" key="1">
    <citation type="submission" date="2020-05" db="EMBL/GenBank/DDBJ databases">
        <title>Phylogenomic resolution of chytrid fungi.</title>
        <authorList>
            <person name="Stajich J.E."/>
            <person name="Amses K."/>
            <person name="Simmons R."/>
            <person name="Seto K."/>
            <person name="Myers J."/>
            <person name="Bonds A."/>
            <person name="Quandt C.A."/>
            <person name="Barry K."/>
            <person name="Liu P."/>
            <person name="Grigoriev I."/>
            <person name="Longcore J.E."/>
            <person name="James T.Y."/>
        </authorList>
    </citation>
    <scope>NUCLEOTIDE SEQUENCE</scope>
    <source>
        <strain evidence="8">PLAUS21</strain>
    </source>
</reference>
<dbReference type="GO" id="GO:0000981">
    <property type="term" value="F:DNA-binding transcription factor activity, RNA polymerase II-specific"/>
    <property type="evidence" value="ECO:0007669"/>
    <property type="project" value="InterPro"/>
</dbReference>
<dbReference type="InterPro" id="IPR051000">
    <property type="entry name" value="Homeobox_DNA-bind_prot"/>
</dbReference>
<organism evidence="8 9">
    <name type="scientific">Boothiomyces macroporosus</name>
    <dbReference type="NCBI Taxonomy" id="261099"/>
    <lineage>
        <taxon>Eukaryota</taxon>
        <taxon>Fungi</taxon>
        <taxon>Fungi incertae sedis</taxon>
        <taxon>Chytridiomycota</taxon>
        <taxon>Chytridiomycota incertae sedis</taxon>
        <taxon>Chytridiomycetes</taxon>
        <taxon>Rhizophydiales</taxon>
        <taxon>Terramycetaceae</taxon>
        <taxon>Boothiomyces</taxon>
    </lineage>
</organism>
<keyword evidence="3 5" id="KW-0371">Homeobox</keyword>
<dbReference type="PROSITE" id="PS50071">
    <property type="entry name" value="HOMEOBOX_2"/>
    <property type="match status" value="1"/>
</dbReference>
<evidence type="ECO:0000256" key="1">
    <source>
        <dbReference type="ARBA" id="ARBA00004123"/>
    </source>
</evidence>
<dbReference type="Pfam" id="PF00046">
    <property type="entry name" value="Homeodomain"/>
    <property type="match status" value="1"/>
</dbReference>
<feature type="domain" description="Homeobox" evidence="7">
    <location>
        <begin position="40"/>
        <end position="100"/>
    </location>
</feature>
<sequence>MSAVKPSLPSIKELLNMPVEDKKLSWVVSNVSTYNLKTNTEGKKKRQRTSQEQLQALSALFAQNPLPTAKQRQELAAQVGMTPRGVQVWFQNKRQTIKRMQRPVSPVSERSDEDNLDIAASALLDLSYPRTPSP</sequence>
<dbReference type="AlphaFoldDB" id="A0AAD5UQ61"/>
<proteinExistence type="predicted"/>
<keyword evidence="9" id="KW-1185">Reference proteome</keyword>
<comment type="caution">
    <text evidence="8">The sequence shown here is derived from an EMBL/GenBank/DDBJ whole genome shotgun (WGS) entry which is preliminary data.</text>
</comment>
<dbReference type="PANTHER" id="PTHR24324">
    <property type="entry name" value="HOMEOBOX PROTEIN HHEX"/>
    <property type="match status" value="1"/>
</dbReference>
<dbReference type="CDD" id="cd00086">
    <property type="entry name" value="homeodomain"/>
    <property type="match status" value="1"/>
</dbReference>
<evidence type="ECO:0000256" key="2">
    <source>
        <dbReference type="ARBA" id="ARBA00023125"/>
    </source>
</evidence>
<dbReference type="GO" id="GO:0030154">
    <property type="term" value="P:cell differentiation"/>
    <property type="evidence" value="ECO:0007669"/>
    <property type="project" value="TreeGrafter"/>
</dbReference>
<evidence type="ECO:0000256" key="4">
    <source>
        <dbReference type="ARBA" id="ARBA00023242"/>
    </source>
</evidence>
<evidence type="ECO:0000313" key="8">
    <source>
        <dbReference type="EMBL" id="KAJ3262310.1"/>
    </source>
</evidence>
<dbReference type="Proteomes" id="UP001210925">
    <property type="component" value="Unassembled WGS sequence"/>
</dbReference>
<dbReference type="PRINTS" id="PR00031">
    <property type="entry name" value="HTHREPRESSR"/>
</dbReference>
<dbReference type="SMART" id="SM00389">
    <property type="entry name" value="HOX"/>
    <property type="match status" value="1"/>
</dbReference>
<protein>
    <recommendedName>
        <fullName evidence="7">Homeobox domain-containing protein</fullName>
    </recommendedName>
</protein>
<comment type="subcellular location">
    <subcellularLocation>
        <location evidence="1 5 6">Nucleus</location>
    </subcellularLocation>
</comment>
<evidence type="ECO:0000256" key="5">
    <source>
        <dbReference type="PROSITE-ProRule" id="PRU00108"/>
    </source>
</evidence>
<accession>A0AAD5UQ61</accession>
<evidence type="ECO:0000256" key="3">
    <source>
        <dbReference type="ARBA" id="ARBA00023155"/>
    </source>
</evidence>
<dbReference type="Gene3D" id="1.10.10.60">
    <property type="entry name" value="Homeodomain-like"/>
    <property type="match status" value="1"/>
</dbReference>
<keyword evidence="2 5" id="KW-0238">DNA-binding</keyword>
<dbReference type="InterPro" id="IPR017970">
    <property type="entry name" value="Homeobox_CS"/>
</dbReference>
<dbReference type="InterPro" id="IPR000047">
    <property type="entry name" value="HTH_motif"/>
</dbReference>
<name>A0AAD5UQ61_9FUNG</name>
<dbReference type="PANTHER" id="PTHR24324:SF5">
    <property type="entry name" value="HEMATOPOIETICALLY-EXPRESSED HOMEOBOX PROTEIN HHEX"/>
    <property type="match status" value="1"/>
</dbReference>
<evidence type="ECO:0000313" key="9">
    <source>
        <dbReference type="Proteomes" id="UP001210925"/>
    </source>
</evidence>
<dbReference type="InterPro" id="IPR009057">
    <property type="entry name" value="Homeodomain-like_sf"/>
</dbReference>
<dbReference type="PROSITE" id="PS00027">
    <property type="entry name" value="HOMEOBOX_1"/>
    <property type="match status" value="1"/>
</dbReference>
<evidence type="ECO:0000256" key="6">
    <source>
        <dbReference type="RuleBase" id="RU000682"/>
    </source>
</evidence>
<evidence type="ECO:0000259" key="7">
    <source>
        <dbReference type="PROSITE" id="PS50071"/>
    </source>
</evidence>
<dbReference type="InterPro" id="IPR001356">
    <property type="entry name" value="HD"/>
</dbReference>
<dbReference type="GO" id="GO:0005634">
    <property type="term" value="C:nucleus"/>
    <property type="evidence" value="ECO:0007669"/>
    <property type="project" value="UniProtKB-SubCell"/>
</dbReference>
<dbReference type="GO" id="GO:0000978">
    <property type="term" value="F:RNA polymerase II cis-regulatory region sequence-specific DNA binding"/>
    <property type="evidence" value="ECO:0007669"/>
    <property type="project" value="TreeGrafter"/>
</dbReference>
<dbReference type="SUPFAM" id="SSF46689">
    <property type="entry name" value="Homeodomain-like"/>
    <property type="match status" value="1"/>
</dbReference>